<reference evidence="8" key="1">
    <citation type="submission" date="2017-02" db="EMBL/GenBank/DDBJ databases">
        <authorList>
            <person name="Varghese N."/>
            <person name="Submissions S."/>
        </authorList>
    </citation>
    <scope>NUCLEOTIDE SEQUENCE [LARGE SCALE GENOMIC DNA]</scope>
    <source>
        <strain evidence="8">ATCC BAA-73</strain>
    </source>
</reference>
<evidence type="ECO:0000256" key="3">
    <source>
        <dbReference type="ARBA" id="ARBA00022840"/>
    </source>
</evidence>
<comment type="subcellular location">
    <subcellularLocation>
        <location evidence="6">Cytoplasm</location>
    </subcellularLocation>
    <text evidence="6">Membrane-associated.</text>
</comment>
<dbReference type="GO" id="GO:0008360">
    <property type="term" value="P:regulation of cell shape"/>
    <property type="evidence" value="ECO:0007669"/>
    <property type="project" value="UniProtKB-UniRule"/>
</dbReference>
<proteinExistence type="inferred from homology"/>
<name>A0A1T4R1W3_9FIRM</name>
<dbReference type="InterPro" id="IPR056546">
    <property type="entry name" value="MreB_MamK-like"/>
</dbReference>
<keyword evidence="4 6" id="KW-0133">Cell shape</keyword>
<feature type="binding site" evidence="6">
    <location>
        <begin position="20"/>
        <end position="22"/>
    </location>
    <ligand>
        <name>ATP</name>
        <dbReference type="ChEBI" id="CHEBI:30616"/>
    </ligand>
</feature>
<dbReference type="InterPro" id="IPR004753">
    <property type="entry name" value="MreB"/>
</dbReference>
<evidence type="ECO:0000313" key="8">
    <source>
        <dbReference type="Proteomes" id="UP000190625"/>
    </source>
</evidence>
<feature type="binding site" evidence="6">
    <location>
        <begin position="164"/>
        <end position="166"/>
    </location>
    <ligand>
        <name>ATP</name>
        <dbReference type="ChEBI" id="CHEBI:30616"/>
    </ligand>
</feature>
<dbReference type="STRING" id="142842.SAMN02745118_02792"/>
<dbReference type="CDD" id="cd10225">
    <property type="entry name" value="ASKHA_NBD_MreB-like"/>
    <property type="match status" value="1"/>
</dbReference>
<sequence length="346" mass="37144">MVMSFLTAPFSKDIGIDLGTANTLVCSGGKGVLVSEPSVVAIRKDNKEVLKVGEDAKRMIGRTPGNIIAIRPMKDGVIANFEVTEKMLKYFINKVHKRKRLIRPRIIVCIPSGVTEVEKRAVIEAALQAGAREAYLIEEPMAAAIGAGLPIDKPTGNMIVDIGGGTTEVAVISLGGIVNKQSIKVAGDEMDEAIVNYIKDKYRLMTGERTAESIKMDIGTVYEADVKDRLDIRGRDLVSGLPKTIQLSAVEVKEALIEPVNGIISSVKETLEQTPPELSSDIIDKGIIMAGGGSLLTGLGQLLSKETGIPVYLAEDPLNCVVHGTCKVLNQLDSLRDILITSKRIS</sequence>
<evidence type="ECO:0000256" key="4">
    <source>
        <dbReference type="ARBA" id="ARBA00022960"/>
    </source>
</evidence>
<keyword evidence="2 6" id="KW-0547">Nucleotide-binding</keyword>
<evidence type="ECO:0000313" key="7">
    <source>
        <dbReference type="EMBL" id="SKA09836.1"/>
    </source>
</evidence>
<keyword evidence="3 6" id="KW-0067">ATP-binding</keyword>
<dbReference type="Pfam" id="PF06723">
    <property type="entry name" value="MreB_Mbl"/>
    <property type="match status" value="1"/>
</dbReference>
<dbReference type="GO" id="GO:0005737">
    <property type="term" value="C:cytoplasm"/>
    <property type="evidence" value="ECO:0007669"/>
    <property type="project" value="UniProtKB-SubCell"/>
</dbReference>
<comment type="function">
    <text evidence="6">Forms membrane-associated dynamic filaments that are essential for cell shape determination. Acts by regulating cell wall synthesis and cell elongation, and thus cell shape. A feedback loop between cell geometry and MreB localization may maintain elongated cell shape by targeting cell wall growth to regions of negative cell wall curvature.</text>
</comment>
<evidence type="ECO:0000256" key="1">
    <source>
        <dbReference type="ARBA" id="ARBA00022490"/>
    </source>
</evidence>
<evidence type="ECO:0000256" key="5">
    <source>
        <dbReference type="ARBA" id="ARBA00023458"/>
    </source>
</evidence>
<dbReference type="AlphaFoldDB" id="A0A1T4R1W3"/>
<keyword evidence="1 6" id="KW-0963">Cytoplasm</keyword>
<dbReference type="HAMAP" id="MF_02207">
    <property type="entry name" value="MreB"/>
    <property type="match status" value="1"/>
</dbReference>
<dbReference type="Gene3D" id="3.30.420.40">
    <property type="match status" value="2"/>
</dbReference>
<comment type="subunit">
    <text evidence="6">Forms polymers.</text>
</comment>
<dbReference type="PANTHER" id="PTHR42749:SF1">
    <property type="entry name" value="CELL SHAPE-DETERMINING PROTEIN MREB"/>
    <property type="match status" value="1"/>
</dbReference>
<gene>
    <name evidence="6" type="primary">mreB</name>
    <name evidence="7" type="ORF">SAMN02745118_02792</name>
</gene>
<dbReference type="PANTHER" id="PTHR42749">
    <property type="entry name" value="CELL SHAPE-DETERMINING PROTEIN MREB"/>
    <property type="match status" value="1"/>
</dbReference>
<feature type="binding site" evidence="6">
    <location>
        <begin position="212"/>
        <end position="215"/>
    </location>
    <ligand>
        <name>ATP</name>
        <dbReference type="ChEBI" id="CHEBI:30616"/>
    </ligand>
</feature>
<comment type="similarity">
    <text evidence="5 6">Belongs to the FtsA/MreB family.</text>
</comment>
<dbReference type="GO" id="GO:0000902">
    <property type="term" value="P:cell morphogenesis"/>
    <property type="evidence" value="ECO:0007669"/>
    <property type="project" value="InterPro"/>
</dbReference>
<dbReference type="OrthoDB" id="9768127at2"/>
<protein>
    <recommendedName>
        <fullName evidence="6">Cell shape-determining protein MreB</fullName>
    </recommendedName>
</protein>
<dbReference type="RefSeq" id="WP_078811167.1">
    <property type="nucleotide sequence ID" value="NZ_FUWM01000039.1"/>
</dbReference>
<dbReference type="NCBIfam" id="TIGR00904">
    <property type="entry name" value="mreB"/>
    <property type="match status" value="1"/>
</dbReference>
<evidence type="ECO:0000256" key="6">
    <source>
        <dbReference type="HAMAP-Rule" id="MF_02207"/>
    </source>
</evidence>
<dbReference type="EMBL" id="FUWM01000039">
    <property type="protein sequence ID" value="SKA09836.1"/>
    <property type="molecule type" value="Genomic_DNA"/>
</dbReference>
<keyword evidence="8" id="KW-1185">Reference proteome</keyword>
<evidence type="ECO:0000256" key="2">
    <source>
        <dbReference type="ARBA" id="ARBA00022741"/>
    </source>
</evidence>
<dbReference type="PRINTS" id="PR01652">
    <property type="entry name" value="SHAPEPROTEIN"/>
</dbReference>
<dbReference type="Proteomes" id="UP000190625">
    <property type="component" value="Unassembled WGS sequence"/>
</dbReference>
<dbReference type="InterPro" id="IPR043129">
    <property type="entry name" value="ATPase_NBD"/>
</dbReference>
<dbReference type="NCBIfam" id="NF010539">
    <property type="entry name" value="PRK13927.1"/>
    <property type="match status" value="1"/>
</dbReference>
<organism evidence="7 8">
    <name type="scientific">Selenihalanaerobacter shriftii</name>
    <dbReference type="NCBI Taxonomy" id="142842"/>
    <lineage>
        <taxon>Bacteria</taxon>
        <taxon>Bacillati</taxon>
        <taxon>Bacillota</taxon>
        <taxon>Clostridia</taxon>
        <taxon>Halanaerobiales</taxon>
        <taxon>Halobacteroidaceae</taxon>
        <taxon>Selenihalanaerobacter</taxon>
    </lineage>
</organism>
<feature type="binding site" evidence="6">
    <location>
        <begin position="292"/>
        <end position="295"/>
    </location>
    <ligand>
        <name>ATP</name>
        <dbReference type="ChEBI" id="CHEBI:30616"/>
    </ligand>
</feature>
<dbReference type="SUPFAM" id="SSF53067">
    <property type="entry name" value="Actin-like ATPase domain"/>
    <property type="match status" value="2"/>
</dbReference>
<dbReference type="GO" id="GO:0005524">
    <property type="term" value="F:ATP binding"/>
    <property type="evidence" value="ECO:0007669"/>
    <property type="project" value="UniProtKB-KW"/>
</dbReference>
<accession>A0A1T4R1W3</accession>